<name>X1RWY6_9ZZZZ</name>
<accession>X1RWY6</accession>
<gene>
    <name evidence="1" type="ORF">S12H4_09887</name>
</gene>
<protein>
    <submittedName>
        <fullName evidence="1">Uncharacterized protein</fullName>
    </submittedName>
</protein>
<organism evidence="1">
    <name type="scientific">marine sediment metagenome</name>
    <dbReference type="NCBI Taxonomy" id="412755"/>
    <lineage>
        <taxon>unclassified sequences</taxon>
        <taxon>metagenomes</taxon>
        <taxon>ecological metagenomes</taxon>
    </lineage>
</organism>
<proteinExistence type="predicted"/>
<feature type="non-terminal residue" evidence="1">
    <location>
        <position position="1"/>
    </location>
</feature>
<dbReference type="AlphaFoldDB" id="X1RWY6"/>
<evidence type="ECO:0000313" key="1">
    <source>
        <dbReference type="EMBL" id="GAI59994.1"/>
    </source>
</evidence>
<sequence>LNSPLALIILTRLTSYLQDPVVTLGKGIRQPDLIDGAYATDRNDPYKRTDLQAVLCCHVKGRIGIIFTNKS</sequence>
<comment type="caution">
    <text evidence="1">The sequence shown here is derived from an EMBL/GenBank/DDBJ whole genome shotgun (WGS) entry which is preliminary data.</text>
</comment>
<dbReference type="EMBL" id="BARW01004105">
    <property type="protein sequence ID" value="GAI59994.1"/>
    <property type="molecule type" value="Genomic_DNA"/>
</dbReference>
<reference evidence="1" key="1">
    <citation type="journal article" date="2014" name="Front. Microbiol.">
        <title>High frequency of phylogenetically diverse reductive dehalogenase-homologous genes in deep subseafloor sedimentary metagenomes.</title>
        <authorList>
            <person name="Kawai M."/>
            <person name="Futagami T."/>
            <person name="Toyoda A."/>
            <person name="Takaki Y."/>
            <person name="Nishi S."/>
            <person name="Hori S."/>
            <person name="Arai W."/>
            <person name="Tsubouchi T."/>
            <person name="Morono Y."/>
            <person name="Uchiyama I."/>
            <person name="Ito T."/>
            <person name="Fujiyama A."/>
            <person name="Inagaki F."/>
            <person name="Takami H."/>
        </authorList>
    </citation>
    <scope>NUCLEOTIDE SEQUENCE</scope>
    <source>
        <strain evidence="1">Expedition CK06-06</strain>
    </source>
</reference>